<feature type="active site" evidence="6">
    <location>
        <position position="279"/>
    </location>
</feature>
<dbReference type="KEGG" id="scib:HUG20_10760"/>
<evidence type="ECO:0000259" key="9">
    <source>
        <dbReference type="Pfam" id="PF00171"/>
    </source>
</evidence>
<dbReference type="SUPFAM" id="SSF53720">
    <property type="entry name" value="ALDH-like"/>
    <property type="match status" value="1"/>
</dbReference>
<evidence type="ECO:0000313" key="11">
    <source>
        <dbReference type="Proteomes" id="UP000595349"/>
    </source>
</evidence>
<dbReference type="CDD" id="cd07106">
    <property type="entry name" value="ALDH_AldA-AAD23400"/>
    <property type="match status" value="1"/>
</dbReference>
<dbReference type="PIRSF" id="PIRSF036492">
    <property type="entry name" value="ALDH"/>
    <property type="match status" value="1"/>
</dbReference>
<dbReference type="Gene3D" id="3.40.605.10">
    <property type="entry name" value="Aldehyde Dehydrogenase, Chain A, domain 1"/>
    <property type="match status" value="1"/>
</dbReference>
<dbReference type="Proteomes" id="UP000595349">
    <property type="component" value="Chromosome"/>
</dbReference>
<evidence type="ECO:0000256" key="4">
    <source>
        <dbReference type="ARBA" id="ARBA00054572"/>
    </source>
</evidence>
<dbReference type="AlphaFoldDB" id="A0A7T7CFT1"/>
<dbReference type="InterPro" id="IPR016161">
    <property type="entry name" value="Ald_DH/histidinol_DH"/>
</dbReference>
<dbReference type="InterPro" id="IPR044086">
    <property type="entry name" value="LUC3-like"/>
</dbReference>
<comment type="catalytic activity">
    <reaction evidence="3">
        <text>(2S)-3-sulfolactaldehyde + NAD(+) + H2O = (2S)-3-sulfolactate + NADH + 2 H(+)</text>
        <dbReference type="Rhea" id="RHEA:47932"/>
        <dbReference type="ChEBI" id="CHEBI:15377"/>
        <dbReference type="ChEBI" id="CHEBI:15378"/>
        <dbReference type="ChEBI" id="CHEBI:57540"/>
        <dbReference type="ChEBI" id="CHEBI:57945"/>
        <dbReference type="ChEBI" id="CHEBI:61289"/>
        <dbReference type="ChEBI" id="CHEBI:90109"/>
        <dbReference type="EC" id="1.2.1.97"/>
    </reaction>
    <physiologicalReaction direction="left-to-right" evidence="3">
        <dbReference type="Rhea" id="RHEA:47933"/>
    </physiologicalReaction>
</comment>
<dbReference type="PROSITE" id="PS00687">
    <property type="entry name" value="ALDEHYDE_DEHYDR_GLU"/>
    <property type="match status" value="1"/>
</dbReference>
<name>A0A7T7CFT1_9BACI</name>
<evidence type="ECO:0000256" key="3">
    <source>
        <dbReference type="ARBA" id="ARBA00050326"/>
    </source>
</evidence>
<evidence type="ECO:0000256" key="5">
    <source>
        <dbReference type="PIRNR" id="PIRNR036492"/>
    </source>
</evidence>
<proteinExistence type="inferred from homology"/>
<comment type="similarity">
    <text evidence="1 5 8">Belongs to the aldehyde dehydrogenase family.</text>
</comment>
<dbReference type="FunFam" id="3.40.605.10:FF:000007">
    <property type="entry name" value="NAD/NADP-dependent betaine aldehyde dehydrogenase"/>
    <property type="match status" value="1"/>
</dbReference>
<accession>A0A7T7CFT1</accession>
<dbReference type="RefSeq" id="WP_200084684.1">
    <property type="nucleotide sequence ID" value="NZ_CP054706.1"/>
</dbReference>
<dbReference type="GO" id="GO:0016620">
    <property type="term" value="F:oxidoreductase activity, acting on the aldehyde or oxo group of donors, NAD or NADP as acceptor"/>
    <property type="evidence" value="ECO:0007669"/>
    <property type="project" value="InterPro"/>
</dbReference>
<keyword evidence="2 5" id="KW-0560">Oxidoreductase</keyword>
<dbReference type="InterPro" id="IPR015590">
    <property type="entry name" value="Aldehyde_DH_dom"/>
</dbReference>
<dbReference type="InterPro" id="IPR029510">
    <property type="entry name" value="Ald_DH_CS_GLU"/>
</dbReference>
<dbReference type="GO" id="GO:0006081">
    <property type="term" value="P:aldehyde metabolic process"/>
    <property type="evidence" value="ECO:0007669"/>
    <property type="project" value="InterPro"/>
</dbReference>
<evidence type="ECO:0000256" key="2">
    <source>
        <dbReference type="ARBA" id="ARBA00023002"/>
    </source>
</evidence>
<dbReference type="Pfam" id="PF00171">
    <property type="entry name" value="Aldedh"/>
    <property type="match status" value="1"/>
</dbReference>
<dbReference type="EMBL" id="CP054706">
    <property type="protein sequence ID" value="QQK80324.1"/>
    <property type="molecule type" value="Genomic_DNA"/>
</dbReference>
<dbReference type="Gene3D" id="3.40.309.10">
    <property type="entry name" value="Aldehyde Dehydrogenase, Chain A, domain 2"/>
    <property type="match status" value="1"/>
</dbReference>
<evidence type="ECO:0000256" key="7">
    <source>
        <dbReference type="PROSITE-ProRule" id="PRU10007"/>
    </source>
</evidence>
<feature type="domain" description="Aldehyde dehydrogenase" evidence="9">
    <location>
        <begin position="21"/>
        <end position="468"/>
    </location>
</feature>
<reference evidence="10 11" key="1">
    <citation type="submission" date="2020-06" db="EMBL/GenBank/DDBJ databases">
        <title>Genomic analysis of Salicibibacter sp. NKC21-4.</title>
        <authorList>
            <person name="Oh Y.J."/>
        </authorList>
    </citation>
    <scope>NUCLEOTIDE SEQUENCE [LARGE SCALE GENOMIC DNA]</scope>
    <source>
        <strain evidence="10 11">NKC21-4</strain>
    </source>
</reference>
<keyword evidence="11" id="KW-1185">Reference proteome</keyword>
<evidence type="ECO:0000313" key="10">
    <source>
        <dbReference type="EMBL" id="QQK80324.1"/>
    </source>
</evidence>
<sequence length="483" mass="52854">MGTTVKQFGMTVNGEAVYTKNTLPVINPANEEVIAQVPHADQNDLNHTVNAAKAASPAWAARSAEERAAKLEAFADAFYEQRDELARLFTLEMGRPLKGSLQEVIGSSKSCKMIAGQRLENEILEETEQHFVEKSYTPLGVAGLIVPWNFPVTLAIWKIAPALLTGNTIVMKPSPNTPLTALFLGKIAKDIFPAGVVNVVTGGNELGAWMTEHPGIDKISFTGSTATGKKVMQGAADNLKRITLELGGNDAAIVLEDADPKKFVEPVFWAAFRNTAQICIASKRLYVHENIYDEFLAELVNYAKTVNVGDGMDSDTMIGPVQNNMQFEKVKDLIEDAKSSGATIVCGGDVEDKPGYFIPITIVDNPAEDSRVVQEEAFGPILPVLKYHDYEDVIQRANDSIYGLAGSVWGEDLTFAKSIADRLETGTVWINEAHILSPKFPFGGHKHSGIGVEHSREGLAEYTNTKVVMMRKKYFFYKRGGRL</sequence>
<dbReference type="PANTHER" id="PTHR11699">
    <property type="entry name" value="ALDEHYDE DEHYDROGENASE-RELATED"/>
    <property type="match status" value="1"/>
</dbReference>
<gene>
    <name evidence="10" type="ORF">HUG20_10760</name>
</gene>
<dbReference type="InterPro" id="IPR016163">
    <property type="entry name" value="Ald_DH_C"/>
</dbReference>
<protein>
    <recommendedName>
        <fullName evidence="5">Aldehyde dehydrogenase</fullName>
    </recommendedName>
</protein>
<evidence type="ECO:0000256" key="8">
    <source>
        <dbReference type="RuleBase" id="RU003345"/>
    </source>
</evidence>
<dbReference type="InterPro" id="IPR016162">
    <property type="entry name" value="Ald_DH_N"/>
</dbReference>
<feature type="active site" evidence="6 7">
    <location>
        <position position="245"/>
    </location>
</feature>
<organism evidence="10 11">
    <name type="scientific">Salicibibacter cibi</name>
    <dbReference type="NCBI Taxonomy" id="2743001"/>
    <lineage>
        <taxon>Bacteria</taxon>
        <taxon>Bacillati</taxon>
        <taxon>Bacillota</taxon>
        <taxon>Bacilli</taxon>
        <taxon>Bacillales</taxon>
        <taxon>Bacillaceae</taxon>
        <taxon>Salicibibacter</taxon>
    </lineage>
</organism>
<evidence type="ECO:0000256" key="1">
    <source>
        <dbReference type="ARBA" id="ARBA00009986"/>
    </source>
</evidence>
<comment type="function">
    <text evidence="4">Part of the sulfo-TAL (or sulfo-SFT) pathway, a D-sulfoquinovose degradation pathway that produces sulfolactate (SL). Catalyzes the oxidation of 3-sulfolactaldehyde (SLA) to sulfolactate (SL).</text>
</comment>
<dbReference type="InterPro" id="IPR012394">
    <property type="entry name" value="Aldehyde_DH_NAD(P)"/>
</dbReference>
<evidence type="ECO:0000256" key="6">
    <source>
        <dbReference type="PIRSR" id="PIRSR036492-1"/>
    </source>
</evidence>
<dbReference type="FunFam" id="3.40.309.10:FF:000009">
    <property type="entry name" value="Aldehyde dehydrogenase A"/>
    <property type="match status" value="1"/>
</dbReference>